<gene>
    <name evidence="2" type="ORF">TELCIR_18044</name>
</gene>
<proteinExistence type="predicted"/>
<organism evidence="2 3">
    <name type="scientific">Teladorsagia circumcincta</name>
    <name type="common">Brown stomach worm</name>
    <name type="synonym">Ostertagia circumcincta</name>
    <dbReference type="NCBI Taxonomy" id="45464"/>
    <lineage>
        <taxon>Eukaryota</taxon>
        <taxon>Metazoa</taxon>
        <taxon>Ecdysozoa</taxon>
        <taxon>Nematoda</taxon>
        <taxon>Chromadorea</taxon>
        <taxon>Rhabditida</taxon>
        <taxon>Rhabditina</taxon>
        <taxon>Rhabditomorpha</taxon>
        <taxon>Strongyloidea</taxon>
        <taxon>Trichostrongylidae</taxon>
        <taxon>Teladorsagia</taxon>
    </lineage>
</organism>
<keyword evidence="3" id="KW-1185">Reference proteome</keyword>
<accession>A0A2G9TR21</accession>
<reference evidence="2 3" key="1">
    <citation type="submission" date="2015-09" db="EMBL/GenBank/DDBJ databases">
        <title>Draft genome of the parasitic nematode Teladorsagia circumcincta isolate WARC Sus (inbred).</title>
        <authorList>
            <person name="Mitreva M."/>
        </authorList>
    </citation>
    <scope>NUCLEOTIDE SEQUENCE [LARGE SCALE GENOMIC DNA]</scope>
    <source>
        <strain evidence="2 3">S</strain>
    </source>
</reference>
<dbReference type="AlphaFoldDB" id="A0A2G9TR21"/>
<evidence type="ECO:0000256" key="1">
    <source>
        <dbReference type="SAM" id="MobiDB-lite"/>
    </source>
</evidence>
<name>A0A2G9TR21_TELCI</name>
<feature type="compositionally biased region" description="Basic and acidic residues" evidence="1">
    <location>
        <begin position="74"/>
        <end position="85"/>
    </location>
</feature>
<dbReference type="Proteomes" id="UP000230423">
    <property type="component" value="Unassembled WGS sequence"/>
</dbReference>
<evidence type="ECO:0000313" key="2">
    <source>
        <dbReference type="EMBL" id="PIO60459.1"/>
    </source>
</evidence>
<feature type="region of interest" description="Disordered" evidence="1">
    <location>
        <begin position="71"/>
        <end position="133"/>
    </location>
</feature>
<dbReference type="OrthoDB" id="29023at2759"/>
<sequence length="147" mass="17261">MADWKRWGGKLARAEYDLYRKRMVEKKSKSAPSSPRISLIDFSDVLHQTAGVKGFTISDLISQWEDLETISQRRSSERDREERPPRRTQSLAHMTRVKRDKSEPPSSIPEVDEKAAKEEQPFPAEKREKEKEKTEYVRNLVFLHCML</sequence>
<evidence type="ECO:0000313" key="3">
    <source>
        <dbReference type="Proteomes" id="UP000230423"/>
    </source>
</evidence>
<feature type="compositionally biased region" description="Basic and acidic residues" evidence="1">
    <location>
        <begin position="111"/>
        <end position="133"/>
    </location>
</feature>
<dbReference type="EMBL" id="KZ355428">
    <property type="protein sequence ID" value="PIO60459.1"/>
    <property type="molecule type" value="Genomic_DNA"/>
</dbReference>
<protein>
    <submittedName>
        <fullName evidence="2">Uncharacterized protein</fullName>
    </submittedName>
</protein>